<evidence type="ECO:0000313" key="7">
    <source>
        <dbReference type="EMBL" id="OGK50688.1"/>
    </source>
</evidence>
<dbReference type="AlphaFoldDB" id="A0A1F7J4Z7"/>
<organism evidence="7 8">
    <name type="scientific">Candidatus Roizmanbacteria bacterium RIFCSPLOWO2_01_FULL_40_42</name>
    <dbReference type="NCBI Taxonomy" id="1802066"/>
    <lineage>
        <taxon>Bacteria</taxon>
        <taxon>Candidatus Roizmaniibacteriota</taxon>
    </lineage>
</organism>
<dbReference type="GO" id="GO:0046872">
    <property type="term" value="F:metal ion binding"/>
    <property type="evidence" value="ECO:0007669"/>
    <property type="project" value="UniProtKB-KW"/>
</dbReference>
<dbReference type="SUPFAM" id="SSF81891">
    <property type="entry name" value="Poly A polymerase C-terminal region-like"/>
    <property type="match status" value="1"/>
</dbReference>
<keyword evidence="2" id="KW-0808">Transferase</keyword>
<keyword evidence="5" id="KW-0694">RNA-binding</keyword>
<feature type="domain" description="CCA-adding enzyme C-terminal" evidence="6">
    <location>
        <begin position="37"/>
        <end position="85"/>
    </location>
</feature>
<dbReference type="Pfam" id="PF13735">
    <property type="entry name" value="tRNA_NucTran2_2"/>
    <property type="match status" value="1"/>
</dbReference>
<sequence length="91" mass="10381">MLDLRTGDRVGSGSTATSWRLDLFKKRLVEVQKKPFSISDLKIDGKDIMKELKIKPGPQVGKILNELFEEVVEGKLKNEKKALLERMINLK</sequence>
<evidence type="ECO:0000259" key="6">
    <source>
        <dbReference type="Pfam" id="PF13735"/>
    </source>
</evidence>
<reference evidence="7 8" key="1">
    <citation type="journal article" date="2016" name="Nat. Commun.">
        <title>Thousands of microbial genomes shed light on interconnected biogeochemical processes in an aquifer system.</title>
        <authorList>
            <person name="Anantharaman K."/>
            <person name="Brown C.T."/>
            <person name="Hug L.A."/>
            <person name="Sharon I."/>
            <person name="Castelle C.J."/>
            <person name="Probst A.J."/>
            <person name="Thomas B.C."/>
            <person name="Singh A."/>
            <person name="Wilkins M.J."/>
            <person name="Karaoz U."/>
            <person name="Brodie E.L."/>
            <person name="Williams K.H."/>
            <person name="Hubbard S.S."/>
            <person name="Banfield J.F."/>
        </authorList>
    </citation>
    <scope>NUCLEOTIDE SEQUENCE [LARGE SCALE GENOMIC DNA]</scope>
</reference>
<keyword evidence="2" id="KW-0548">Nucleotidyltransferase</keyword>
<keyword evidence="1" id="KW-0819">tRNA processing</keyword>
<evidence type="ECO:0000256" key="2">
    <source>
        <dbReference type="ARBA" id="ARBA00022695"/>
    </source>
</evidence>
<comment type="caution">
    <text evidence="7">The sequence shown here is derived from an EMBL/GenBank/DDBJ whole genome shotgun (WGS) entry which is preliminary data.</text>
</comment>
<name>A0A1F7J4Z7_9BACT</name>
<keyword evidence="3" id="KW-0479">Metal-binding</keyword>
<dbReference type="GO" id="GO:0003723">
    <property type="term" value="F:RNA binding"/>
    <property type="evidence" value="ECO:0007669"/>
    <property type="project" value="UniProtKB-KW"/>
</dbReference>
<dbReference type="EMBL" id="MGAQ01000014">
    <property type="protein sequence ID" value="OGK50688.1"/>
    <property type="molecule type" value="Genomic_DNA"/>
</dbReference>
<dbReference type="InterPro" id="IPR032810">
    <property type="entry name" value="CCA-adding_enz_C"/>
</dbReference>
<evidence type="ECO:0000313" key="8">
    <source>
        <dbReference type="Proteomes" id="UP000178558"/>
    </source>
</evidence>
<evidence type="ECO:0000256" key="1">
    <source>
        <dbReference type="ARBA" id="ARBA00022694"/>
    </source>
</evidence>
<gene>
    <name evidence="7" type="ORF">A3B50_00735</name>
</gene>
<dbReference type="Proteomes" id="UP000178558">
    <property type="component" value="Unassembled WGS sequence"/>
</dbReference>
<dbReference type="Gene3D" id="1.10.246.80">
    <property type="match status" value="1"/>
</dbReference>
<proteinExistence type="predicted"/>
<accession>A0A1F7J4Z7</accession>
<evidence type="ECO:0000256" key="5">
    <source>
        <dbReference type="ARBA" id="ARBA00022884"/>
    </source>
</evidence>
<dbReference type="GO" id="GO:0008033">
    <property type="term" value="P:tRNA processing"/>
    <property type="evidence" value="ECO:0007669"/>
    <property type="project" value="UniProtKB-KW"/>
</dbReference>
<keyword evidence="4" id="KW-0460">Magnesium</keyword>
<evidence type="ECO:0000256" key="4">
    <source>
        <dbReference type="ARBA" id="ARBA00022842"/>
    </source>
</evidence>
<evidence type="ECO:0000256" key="3">
    <source>
        <dbReference type="ARBA" id="ARBA00022723"/>
    </source>
</evidence>
<protein>
    <recommendedName>
        <fullName evidence="6">CCA-adding enzyme C-terminal domain-containing protein</fullName>
    </recommendedName>
</protein>
<dbReference type="GO" id="GO:0016779">
    <property type="term" value="F:nucleotidyltransferase activity"/>
    <property type="evidence" value="ECO:0007669"/>
    <property type="project" value="UniProtKB-KW"/>
</dbReference>